<dbReference type="RefSeq" id="WP_148701373.1">
    <property type="nucleotide sequence ID" value="NZ_CP007174.1"/>
</dbReference>
<reference evidence="5 6" key="1">
    <citation type="journal article" date="2014" name="PLoS ONE">
        <title>Genome Sequence of Candidatus Nitrososphaera evergladensis from Group I.1b Enriched from Everglades Soil Reveals Novel Genomic Features of the Ammonia-Oxidizing Archaea.</title>
        <authorList>
            <person name="Zhalnina K.V."/>
            <person name="Dias R."/>
            <person name="Leonard M.T."/>
            <person name="Dorr de Quadros P."/>
            <person name="Camargo F.A."/>
            <person name="Drew J.C."/>
            <person name="Farmerie W.G."/>
            <person name="Daroub S.H."/>
            <person name="Triplett E.W."/>
        </authorList>
    </citation>
    <scope>NUCLEOTIDE SEQUENCE [LARGE SCALE GENOMIC DNA]</scope>
    <source>
        <strain evidence="5 6">SR1</strain>
    </source>
</reference>
<protein>
    <recommendedName>
        <fullName evidence="7">Short-chain alcohol dehydrogenase</fullName>
    </recommendedName>
</protein>
<dbReference type="PANTHER" id="PTHR43963:SF6">
    <property type="entry name" value="CHAIN DEHYDROGENASE FAMILY PROTEIN, PUTATIVE (AFU_ORTHOLOGUE AFUA_3G15350)-RELATED"/>
    <property type="match status" value="1"/>
</dbReference>
<dbReference type="Proteomes" id="UP000028194">
    <property type="component" value="Chromosome"/>
</dbReference>
<dbReference type="EMBL" id="CP007174">
    <property type="protein sequence ID" value="AIF84873.1"/>
    <property type="molecule type" value="Genomic_DNA"/>
</dbReference>
<evidence type="ECO:0000313" key="6">
    <source>
        <dbReference type="Proteomes" id="UP000028194"/>
    </source>
</evidence>
<gene>
    <name evidence="5" type="ORF">NTE_02833</name>
</gene>
<proteinExistence type="inferred from homology"/>
<accession>A0A075MUQ4</accession>
<evidence type="ECO:0000256" key="1">
    <source>
        <dbReference type="ARBA" id="ARBA00006484"/>
    </source>
</evidence>
<dbReference type="HOGENOM" id="CLU_010194_9_0_2"/>
<dbReference type="InterPro" id="IPR036291">
    <property type="entry name" value="NAD(P)-bd_dom_sf"/>
</dbReference>
<name>A0A075MUQ4_9ARCH</name>
<keyword evidence="3" id="KW-0560">Oxidoreductase</keyword>
<dbReference type="eggNOG" id="arCOG01259">
    <property type="taxonomic scope" value="Archaea"/>
</dbReference>
<dbReference type="SUPFAM" id="SSF51735">
    <property type="entry name" value="NAD(P)-binding Rossmann-fold domains"/>
    <property type="match status" value="1"/>
</dbReference>
<dbReference type="GO" id="GO:0016616">
    <property type="term" value="F:oxidoreductase activity, acting on the CH-OH group of donors, NAD or NADP as acceptor"/>
    <property type="evidence" value="ECO:0007669"/>
    <property type="project" value="InterPro"/>
</dbReference>
<keyword evidence="6" id="KW-1185">Reference proteome</keyword>
<sequence>MSTTNQSKKVALVTGGNRGIGFAISKQLALQGISVIIGSRDIRQGEAAARSIAPPPAGGTTTTTTTTVSAFELDVTDQDSVDKLASTIHSRSGKLDILVNNAGVLLDETDNLPSKIDLQIVKATLETNLIGAWRLCQSFVPMMKKNKYGRIVNVSSGAGALTTIQQSLYAPAYSLSKSSLNVLTIMFANELRREDTNILVNAVDPGWVRTDMGGPSAPRSVEDGADTAAWLATLPDRGPTGGFFFDRKRIEW</sequence>
<evidence type="ECO:0000256" key="4">
    <source>
        <dbReference type="RuleBase" id="RU000363"/>
    </source>
</evidence>
<dbReference type="PRINTS" id="PR00081">
    <property type="entry name" value="GDHRDH"/>
</dbReference>
<dbReference type="Gene3D" id="3.40.50.720">
    <property type="entry name" value="NAD(P)-binding Rossmann-like Domain"/>
    <property type="match status" value="1"/>
</dbReference>
<comment type="similarity">
    <text evidence="1 4">Belongs to the short-chain dehydrogenases/reductases (SDR) family.</text>
</comment>
<organism evidence="5 6">
    <name type="scientific">Candidatus Nitrososphaera evergladensis SR1</name>
    <dbReference type="NCBI Taxonomy" id="1459636"/>
    <lineage>
        <taxon>Archaea</taxon>
        <taxon>Nitrososphaerota</taxon>
        <taxon>Nitrososphaeria</taxon>
        <taxon>Nitrososphaerales</taxon>
        <taxon>Nitrososphaeraceae</taxon>
        <taxon>Nitrososphaera</taxon>
    </lineage>
</organism>
<dbReference type="CDD" id="cd05324">
    <property type="entry name" value="carb_red_PTCR-like_SDR_c"/>
    <property type="match status" value="1"/>
</dbReference>
<dbReference type="GeneID" id="41598516"/>
<evidence type="ECO:0000313" key="5">
    <source>
        <dbReference type="EMBL" id="AIF84873.1"/>
    </source>
</evidence>
<evidence type="ECO:0008006" key="7">
    <source>
        <dbReference type="Google" id="ProtNLM"/>
    </source>
</evidence>
<dbReference type="PRINTS" id="PR00080">
    <property type="entry name" value="SDRFAMILY"/>
</dbReference>
<dbReference type="PANTHER" id="PTHR43963">
    <property type="entry name" value="CARBONYL REDUCTASE 1-RELATED"/>
    <property type="match status" value="1"/>
</dbReference>
<evidence type="ECO:0000256" key="2">
    <source>
        <dbReference type="ARBA" id="ARBA00022857"/>
    </source>
</evidence>
<dbReference type="AlphaFoldDB" id="A0A075MUQ4"/>
<dbReference type="STRING" id="1459636.NTE_02833"/>
<dbReference type="InterPro" id="IPR002347">
    <property type="entry name" value="SDR_fam"/>
</dbReference>
<dbReference type="KEGG" id="nev:NTE_02833"/>
<dbReference type="OrthoDB" id="24596at2157"/>
<dbReference type="Pfam" id="PF00106">
    <property type="entry name" value="adh_short"/>
    <property type="match status" value="1"/>
</dbReference>
<keyword evidence="2" id="KW-0521">NADP</keyword>
<dbReference type="InterPro" id="IPR045313">
    <property type="entry name" value="CBR1-like"/>
</dbReference>
<evidence type="ECO:0000256" key="3">
    <source>
        <dbReference type="ARBA" id="ARBA00023002"/>
    </source>
</evidence>